<dbReference type="Proteomes" id="UP000191418">
    <property type="component" value="Unassembled WGS sequence"/>
</dbReference>
<sequence length="45" mass="4852">KHSHTIQVIGGMAMILVGLALVTGLWGEFISLIRQWTGNFGATLI</sequence>
<dbReference type="AlphaFoldDB" id="A0A1V4SZR8"/>
<evidence type="ECO:0000313" key="3">
    <source>
        <dbReference type="Proteomes" id="UP000191418"/>
    </source>
</evidence>
<keyword evidence="3" id="KW-1185">Reference proteome</keyword>
<proteinExistence type="predicted"/>
<protein>
    <submittedName>
        <fullName evidence="2">Cytochrome C biogenesis protein ResC</fullName>
    </submittedName>
</protein>
<name>A0A1V4SZR8_9GAMM</name>
<keyword evidence="1" id="KW-0472">Membrane</keyword>
<feature type="non-terminal residue" evidence="2">
    <location>
        <position position="1"/>
    </location>
</feature>
<accession>A0A1V4SZR8</accession>
<gene>
    <name evidence="2" type="ORF">BTE48_17710</name>
</gene>
<reference evidence="2 3" key="1">
    <citation type="submission" date="2017-01" db="EMBL/GenBank/DDBJ databases">
        <title>Genome Sequencing of a Marine Spirillum, Oceanospirillum multiglobuliferum ATCC 33336, from Japan.</title>
        <authorList>
            <person name="Carney J.G."/>
            <person name="Trachtenberg A.M."/>
            <person name="Rheaume B.A."/>
            <person name="Linnane J.D."/>
            <person name="Pitts N.L."/>
            <person name="Mykles D.L."/>
            <person name="Maclea K.S."/>
        </authorList>
    </citation>
    <scope>NUCLEOTIDE SEQUENCE [LARGE SCALE GENOMIC DNA]</scope>
    <source>
        <strain evidence="2 3">ATCC 33336</strain>
    </source>
</reference>
<evidence type="ECO:0000313" key="2">
    <source>
        <dbReference type="EMBL" id="OPX53776.1"/>
    </source>
</evidence>
<evidence type="ECO:0000256" key="1">
    <source>
        <dbReference type="SAM" id="Phobius"/>
    </source>
</evidence>
<keyword evidence="1" id="KW-1133">Transmembrane helix</keyword>
<feature type="transmembrane region" description="Helical" evidence="1">
    <location>
        <begin position="6"/>
        <end position="26"/>
    </location>
</feature>
<keyword evidence="1" id="KW-0812">Transmembrane</keyword>
<comment type="caution">
    <text evidence="2">The sequence shown here is derived from an EMBL/GenBank/DDBJ whole genome shotgun (WGS) entry which is preliminary data.</text>
</comment>
<dbReference type="EMBL" id="MTSM01000453">
    <property type="protein sequence ID" value="OPX53776.1"/>
    <property type="molecule type" value="Genomic_DNA"/>
</dbReference>
<organism evidence="2 3">
    <name type="scientific">Oceanospirillum multiglobuliferum</name>
    <dbReference type="NCBI Taxonomy" id="64969"/>
    <lineage>
        <taxon>Bacteria</taxon>
        <taxon>Pseudomonadati</taxon>
        <taxon>Pseudomonadota</taxon>
        <taxon>Gammaproteobacteria</taxon>
        <taxon>Oceanospirillales</taxon>
        <taxon>Oceanospirillaceae</taxon>
        <taxon>Oceanospirillum</taxon>
    </lineage>
</organism>